<evidence type="ECO:0000256" key="3">
    <source>
        <dbReference type="PROSITE-ProRule" id="PRU00339"/>
    </source>
</evidence>
<reference evidence="5 6" key="1">
    <citation type="journal article" date="2015" name="Int. J. Syst. Evol. Microbiol.">
        <title>Carboxylicivirga linearis sp. nov., isolated from a sea cucumber culture pond.</title>
        <authorList>
            <person name="Wang F.Q."/>
            <person name="Zhou Y.X."/>
            <person name="Lin X.Z."/>
            <person name="Chen G.J."/>
            <person name="Du Z.J."/>
        </authorList>
    </citation>
    <scope>NUCLEOTIDE SEQUENCE [LARGE SCALE GENOMIC DNA]</scope>
    <source>
        <strain evidence="5 6">FB218</strain>
    </source>
</reference>
<dbReference type="PANTHER" id="PTHR44943">
    <property type="entry name" value="CELLULOSE SYNTHASE OPERON PROTEIN C"/>
    <property type="match status" value="1"/>
</dbReference>
<evidence type="ECO:0000256" key="1">
    <source>
        <dbReference type="ARBA" id="ARBA00022737"/>
    </source>
</evidence>
<evidence type="ECO:0000313" key="6">
    <source>
        <dbReference type="Proteomes" id="UP000708576"/>
    </source>
</evidence>
<sequence length="338" mass="39349">MKKFSLIVLGWMIFCSAFAQQEEVDNLIEQGVVLQSHGLYNDALTKYNQALAKDKNNLRAKYEMAYAYLQLENWDDAIYYSFEVIKEKSAYYLESCLIYGAALDYNGKTKGAIRFYKKILKEHPNEYLLHYNLALVYYKIDQIEEAEKCVEKAIQLNKLHMSSHLLLSSIMQVKGERLKSMLPLYYFLLFEQDSKRSIDAYNQLQNIWTHSAMHKGNSIAISVGLNGSNAGMSALELGVGTIAATYMMDEEKNESEGLKRMADQTQDLFTLMKEVKVEELDFFAITYIDFFNLLTHNEHEYVYSYYISNCVYKEKVLAWLTENNGPFSEFMEWMELQQ</sequence>
<protein>
    <submittedName>
        <fullName evidence="5">Tetratricopeptide repeat protein</fullName>
    </submittedName>
</protein>
<dbReference type="PANTHER" id="PTHR44943:SF8">
    <property type="entry name" value="TPR REPEAT-CONTAINING PROTEIN MJ0263"/>
    <property type="match status" value="1"/>
</dbReference>
<gene>
    <name evidence="5" type="ORF">KEM10_03360</name>
</gene>
<dbReference type="Gene3D" id="1.25.40.10">
    <property type="entry name" value="Tetratricopeptide repeat domain"/>
    <property type="match status" value="2"/>
</dbReference>
<dbReference type="InterPro" id="IPR019734">
    <property type="entry name" value="TPR_rpt"/>
</dbReference>
<keyword evidence="2 3" id="KW-0802">TPR repeat</keyword>
<organism evidence="5 6">
    <name type="scientific">Carboxylicivirga linearis</name>
    <dbReference type="NCBI Taxonomy" id="1628157"/>
    <lineage>
        <taxon>Bacteria</taxon>
        <taxon>Pseudomonadati</taxon>
        <taxon>Bacteroidota</taxon>
        <taxon>Bacteroidia</taxon>
        <taxon>Marinilabiliales</taxon>
        <taxon>Marinilabiliaceae</taxon>
        <taxon>Carboxylicivirga</taxon>
    </lineage>
</organism>
<evidence type="ECO:0000256" key="4">
    <source>
        <dbReference type="SAM" id="SignalP"/>
    </source>
</evidence>
<dbReference type="Proteomes" id="UP000708576">
    <property type="component" value="Unassembled WGS sequence"/>
</dbReference>
<dbReference type="SMART" id="SM00028">
    <property type="entry name" value="TPR"/>
    <property type="match status" value="4"/>
</dbReference>
<keyword evidence="6" id="KW-1185">Reference proteome</keyword>
<dbReference type="InterPro" id="IPR011990">
    <property type="entry name" value="TPR-like_helical_dom_sf"/>
</dbReference>
<accession>A0ABS5JSD8</accession>
<feature type="chain" id="PRO_5045443730" evidence="4">
    <location>
        <begin position="20"/>
        <end position="338"/>
    </location>
</feature>
<proteinExistence type="predicted"/>
<evidence type="ECO:0000313" key="5">
    <source>
        <dbReference type="EMBL" id="MBS2097301.1"/>
    </source>
</evidence>
<feature type="signal peptide" evidence="4">
    <location>
        <begin position="1"/>
        <end position="19"/>
    </location>
</feature>
<dbReference type="PROSITE" id="PS50005">
    <property type="entry name" value="TPR"/>
    <property type="match status" value="1"/>
</dbReference>
<name>A0ABS5JSD8_9BACT</name>
<dbReference type="SUPFAM" id="SSF48452">
    <property type="entry name" value="TPR-like"/>
    <property type="match status" value="1"/>
</dbReference>
<feature type="repeat" description="TPR" evidence="3">
    <location>
        <begin position="127"/>
        <end position="160"/>
    </location>
</feature>
<dbReference type="Pfam" id="PF14559">
    <property type="entry name" value="TPR_19"/>
    <property type="match status" value="2"/>
</dbReference>
<dbReference type="RefSeq" id="WP_212213477.1">
    <property type="nucleotide sequence ID" value="NZ_JAGUCO010000001.1"/>
</dbReference>
<keyword evidence="1" id="KW-0677">Repeat</keyword>
<keyword evidence="4" id="KW-0732">Signal</keyword>
<evidence type="ECO:0000256" key="2">
    <source>
        <dbReference type="ARBA" id="ARBA00022803"/>
    </source>
</evidence>
<dbReference type="EMBL" id="JAGUCO010000001">
    <property type="protein sequence ID" value="MBS2097301.1"/>
    <property type="molecule type" value="Genomic_DNA"/>
</dbReference>
<dbReference type="InterPro" id="IPR051685">
    <property type="entry name" value="Ycf3/AcsC/BcsC/TPR_MFPF"/>
</dbReference>
<comment type="caution">
    <text evidence="5">The sequence shown here is derived from an EMBL/GenBank/DDBJ whole genome shotgun (WGS) entry which is preliminary data.</text>
</comment>